<dbReference type="OMA" id="WAGHGGH"/>
<dbReference type="EMBL" id="ACPB03012621">
    <property type="status" value="NOT_ANNOTATED_CDS"/>
    <property type="molecule type" value="Genomic_DNA"/>
</dbReference>
<evidence type="ECO:0000313" key="2">
    <source>
        <dbReference type="Proteomes" id="UP000015103"/>
    </source>
</evidence>
<reference evidence="1" key="1">
    <citation type="submission" date="2015-05" db="UniProtKB">
        <authorList>
            <consortium name="EnsemblMetazoa"/>
        </authorList>
    </citation>
    <scope>IDENTIFICATION</scope>
</reference>
<accession>T1HY02</accession>
<dbReference type="AlphaFoldDB" id="T1HY02"/>
<name>T1HY02_RHOPR</name>
<dbReference type="eggNOG" id="ENOG502SU6M">
    <property type="taxonomic scope" value="Eukaryota"/>
</dbReference>
<keyword evidence="2" id="KW-1185">Reference proteome</keyword>
<dbReference type="HOGENOM" id="CLU_878019_0_0_1"/>
<evidence type="ECO:0000313" key="1">
    <source>
        <dbReference type="EnsemblMetazoa" id="RPRC008922-PA"/>
    </source>
</evidence>
<proteinExistence type="predicted"/>
<protein>
    <submittedName>
        <fullName evidence="1">Uncharacterized protein</fullName>
    </submittedName>
</protein>
<organism evidence="1 2">
    <name type="scientific">Rhodnius prolixus</name>
    <name type="common">Triatomid bug</name>
    <dbReference type="NCBI Taxonomy" id="13249"/>
    <lineage>
        <taxon>Eukaryota</taxon>
        <taxon>Metazoa</taxon>
        <taxon>Ecdysozoa</taxon>
        <taxon>Arthropoda</taxon>
        <taxon>Hexapoda</taxon>
        <taxon>Insecta</taxon>
        <taxon>Pterygota</taxon>
        <taxon>Neoptera</taxon>
        <taxon>Paraneoptera</taxon>
        <taxon>Hemiptera</taxon>
        <taxon>Heteroptera</taxon>
        <taxon>Panheteroptera</taxon>
        <taxon>Cimicomorpha</taxon>
        <taxon>Reduviidae</taxon>
        <taxon>Triatominae</taxon>
        <taxon>Rhodnius</taxon>
    </lineage>
</organism>
<sequence>MKSMTLLVGLIALGVAKATWGHGGWAGGWAGAYGVGAPWAAGHWGGAPAPVHDTPEVAAAKAAHLAAHAAVRSGAWAGGAGAWHGGAGGWAGGDDGQWHDDTHQYDTYGNWGGNDDGQWHGDHSGHWNGDNGQWHGDDGQWHGDNGQCYHNSLLLNSYLRVWAGHAGNAWGYGGGWGAHGAHGVPHDTPEVAAAKAAHLAAHAAAAHRWRRSVYGLGLAAPVVAAHGVLGVVNPNALPVPLDDVHTAAAKNAQLVQQAVEGTRNVLGGGVPLVLPADTHEVAVGKVAHAVATETQKALVGAHHHGVFGHGLVGAHLW</sequence>
<dbReference type="VEuPathDB" id="VectorBase:RPRC008922"/>
<dbReference type="InParanoid" id="T1HY02"/>
<dbReference type="EnsemblMetazoa" id="RPRC008922-RA">
    <property type="protein sequence ID" value="RPRC008922-PA"/>
    <property type="gene ID" value="RPRC008922"/>
</dbReference>
<dbReference type="Proteomes" id="UP000015103">
    <property type="component" value="Unassembled WGS sequence"/>
</dbReference>